<dbReference type="InterPro" id="IPR001610">
    <property type="entry name" value="PAC"/>
</dbReference>
<dbReference type="SMART" id="SM00052">
    <property type="entry name" value="EAL"/>
    <property type="match status" value="1"/>
</dbReference>
<dbReference type="Pfam" id="PF00989">
    <property type="entry name" value="PAS"/>
    <property type="match status" value="1"/>
</dbReference>
<dbReference type="CDD" id="cd01948">
    <property type="entry name" value="EAL"/>
    <property type="match status" value="1"/>
</dbReference>
<feature type="domain" description="EAL" evidence="4">
    <location>
        <begin position="485"/>
        <end position="740"/>
    </location>
</feature>
<gene>
    <name evidence="6" type="ORF">IV454_27375</name>
</gene>
<dbReference type="PANTHER" id="PTHR44757">
    <property type="entry name" value="DIGUANYLATE CYCLASE DGCP"/>
    <property type="match status" value="1"/>
</dbReference>
<evidence type="ECO:0000259" key="5">
    <source>
        <dbReference type="PROSITE" id="PS50887"/>
    </source>
</evidence>
<evidence type="ECO:0000256" key="1">
    <source>
        <dbReference type="SAM" id="MobiDB-lite"/>
    </source>
</evidence>
<dbReference type="InterPro" id="IPR013767">
    <property type="entry name" value="PAS_fold"/>
</dbReference>
<dbReference type="SUPFAM" id="SSF141868">
    <property type="entry name" value="EAL domain-like"/>
    <property type="match status" value="1"/>
</dbReference>
<evidence type="ECO:0000313" key="6">
    <source>
        <dbReference type="EMBL" id="QPI49153.1"/>
    </source>
</evidence>
<feature type="domain" description="PAS" evidence="2">
    <location>
        <begin position="187"/>
        <end position="257"/>
    </location>
</feature>
<dbReference type="CDD" id="cd01949">
    <property type="entry name" value="GGDEF"/>
    <property type="match status" value="1"/>
</dbReference>
<dbReference type="SUPFAM" id="SSF55785">
    <property type="entry name" value="PYP-like sensor domain (PAS domain)"/>
    <property type="match status" value="2"/>
</dbReference>
<dbReference type="SUPFAM" id="SSF55073">
    <property type="entry name" value="Nucleotide cyclase"/>
    <property type="match status" value="1"/>
</dbReference>
<sequence>MDNDHDPAAQTGSAHAHARRADHALPGGAFAYDPGEPAALPALARNASPLPVTDNSGVTIDRLRHEQDLARSGDLYLLAPVAYFLLAFDSAVLQVNLVGATMLGVARANPGLHHFRTFVVPAFLPDFDGFFARALNSSTGETCRMRLRTPDAGGVDVTLHGSADGSGQACRLIVERAEGKLAALERSEERLRRIVHSAGEGIWEIDRAANTTFVNPRMARMLGYSIEEMLARPLLSFMDDDGIAMLEQCLAGHAQGAPIAREYRFIGKDGRVVWTCMSTSAILDADGVCLGALALVTDITEHKQSTELIWHQANYDALTGLPNRHMFMDRLRHETRKADRGAAFLALLFIDLDHFKAINDRLGHARGDLVLMEASRRLASCVRSSDTLARLGGDEFTVILSGLDHIGSVERIAHAIVAALALPFDLAGEMAFVSASVGIALYPPDARDIDQLVERADRAMYVAKNAGGHQFSYVTPDLQQAAQARQGIAADLSTAIALGQFEIVYQPIVSLQTGAVHKAEALLRWRHPVRGLLGPAEFIPFAESNGLIVEIGDWVFREVAQQVQRWQRSIDPLFQVSVNKSPVQFRHDADLYLSWLDYLTELGLPAHSIVIEITEGVLFEGAAQVIERLRQFRAMGLQVALDDFGTGYSSLSHLKRFDIDYVKIDQSFVATLENDVGDLALCEAIIVMAHKLGLKVVAEGVETKVQRALLVDAGCDFAQGYVFARPMPAQEFEAMAAAGMPRLPH</sequence>
<evidence type="ECO:0000259" key="2">
    <source>
        <dbReference type="PROSITE" id="PS50112"/>
    </source>
</evidence>
<dbReference type="PANTHER" id="PTHR44757:SF2">
    <property type="entry name" value="BIOFILM ARCHITECTURE MAINTENANCE PROTEIN MBAA"/>
    <property type="match status" value="1"/>
</dbReference>
<dbReference type="InterPro" id="IPR000700">
    <property type="entry name" value="PAS-assoc_C"/>
</dbReference>
<feature type="region of interest" description="Disordered" evidence="1">
    <location>
        <begin position="1"/>
        <end position="20"/>
    </location>
</feature>
<dbReference type="SMART" id="SM00086">
    <property type="entry name" value="PAC"/>
    <property type="match status" value="1"/>
</dbReference>
<evidence type="ECO:0000259" key="4">
    <source>
        <dbReference type="PROSITE" id="PS50883"/>
    </source>
</evidence>
<dbReference type="Proteomes" id="UP000662888">
    <property type="component" value="Chromosome"/>
</dbReference>
<feature type="domain" description="GGDEF" evidence="5">
    <location>
        <begin position="343"/>
        <end position="476"/>
    </location>
</feature>
<dbReference type="PROSITE" id="PS50887">
    <property type="entry name" value="GGDEF"/>
    <property type="match status" value="1"/>
</dbReference>
<organism evidence="6 7">
    <name type="scientific">Massilia antarctica</name>
    <dbReference type="NCBI Taxonomy" id="2765360"/>
    <lineage>
        <taxon>Bacteria</taxon>
        <taxon>Pseudomonadati</taxon>
        <taxon>Pseudomonadota</taxon>
        <taxon>Betaproteobacteria</taxon>
        <taxon>Burkholderiales</taxon>
        <taxon>Oxalobacteraceae</taxon>
        <taxon>Telluria group</taxon>
        <taxon>Massilia</taxon>
    </lineage>
</organism>
<dbReference type="InterPro" id="IPR035919">
    <property type="entry name" value="EAL_sf"/>
</dbReference>
<dbReference type="InterPro" id="IPR029787">
    <property type="entry name" value="Nucleotide_cyclase"/>
</dbReference>
<dbReference type="RefSeq" id="WP_206088729.1">
    <property type="nucleotide sequence ID" value="NZ_CP065053.1"/>
</dbReference>
<proteinExistence type="predicted"/>
<dbReference type="InterPro" id="IPR052155">
    <property type="entry name" value="Biofilm_reg_signaling"/>
</dbReference>
<dbReference type="Pfam" id="PF00990">
    <property type="entry name" value="GGDEF"/>
    <property type="match status" value="1"/>
</dbReference>
<evidence type="ECO:0000313" key="7">
    <source>
        <dbReference type="Proteomes" id="UP000662888"/>
    </source>
</evidence>
<dbReference type="Gene3D" id="3.30.450.20">
    <property type="entry name" value="PAS domain"/>
    <property type="match status" value="1"/>
</dbReference>
<dbReference type="InterPro" id="IPR001633">
    <property type="entry name" value="EAL_dom"/>
</dbReference>
<dbReference type="Gene3D" id="3.30.70.270">
    <property type="match status" value="1"/>
</dbReference>
<dbReference type="PROSITE" id="PS50113">
    <property type="entry name" value="PAC"/>
    <property type="match status" value="1"/>
</dbReference>
<dbReference type="PROSITE" id="PS50883">
    <property type="entry name" value="EAL"/>
    <property type="match status" value="1"/>
</dbReference>
<dbReference type="InterPro" id="IPR000014">
    <property type="entry name" value="PAS"/>
</dbReference>
<protein>
    <submittedName>
        <fullName evidence="6">EAL domain-containing protein</fullName>
    </submittedName>
</protein>
<dbReference type="EMBL" id="CP065053">
    <property type="protein sequence ID" value="QPI49153.1"/>
    <property type="molecule type" value="Genomic_DNA"/>
</dbReference>
<dbReference type="Pfam" id="PF00563">
    <property type="entry name" value="EAL"/>
    <property type="match status" value="1"/>
</dbReference>
<dbReference type="InterPro" id="IPR043128">
    <property type="entry name" value="Rev_trsase/Diguanyl_cyclase"/>
</dbReference>
<dbReference type="InterPro" id="IPR000160">
    <property type="entry name" value="GGDEF_dom"/>
</dbReference>
<feature type="domain" description="PAC" evidence="3">
    <location>
        <begin position="259"/>
        <end position="311"/>
    </location>
</feature>
<dbReference type="SMART" id="SM00267">
    <property type="entry name" value="GGDEF"/>
    <property type="match status" value="1"/>
</dbReference>
<dbReference type="Gene3D" id="3.20.20.450">
    <property type="entry name" value="EAL domain"/>
    <property type="match status" value="1"/>
</dbReference>
<reference evidence="6 7" key="1">
    <citation type="submission" date="2020-11" db="EMBL/GenBank/DDBJ databases">
        <authorList>
            <person name="Sun Q."/>
        </authorList>
    </citation>
    <scope>NUCLEOTIDE SEQUENCE [LARGE SCALE GENOMIC DNA]</scope>
    <source>
        <strain evidence="6 7">P8398</strain>
    </source>
</reference>
<dbReference type="InterPro" id="IPR035965">
    <property type="entry name" value="PAS-like_dom_sf"/>
</dbReference>
<accession>A0AA48WCH1</accession>
<dbReference type="SMART" id="SM00091">
    <property type="entry name" value="PAS"/>
    <property type="match status" value="2"/>
</dbReference>
<dbReference type="CDD" id="cd00130">
    <property type="entry name" value="PAS"/>
    <property type="match status" value="1"/>
</dbReference>
<evidence type="ECO:0000259" key="3">
    <source>
        <dbReference type="PROSITE" id="PS50113"/>
    </source>
</evidence>
<name>A0AA48WCH1_9BURK</name>
<keyword evidence="7" id="KW-1185">Reference proteome</keyword>
<dbReference type="NCBIfam" id="TIGR00254">
    <property type="entry name" value="GGDEF"/>
    <property type="match status" value="1"/>
</dbReference>
<dbReference type="NCBIfam" id="TIGR00229">
    <property type="entry name" value="sensory_box"/>
    <property type="match status" value="1"/>
</dbReference>
<dbReference type="PROSITE" id="PS50112">
    <property type="entry name" value="PAS"/>
    <property type="match status" value="1"/>
</dbReference>